<keyword evidence="4 8" id="KW-0812">Transmembrane</keyword>
<feature type="region of interest" description="Disordered" evidence="7">
    <location>
        <begin position="394"/>
        <end position="420"/>
    </location>
</feature>
<name>A0ABQ3SFW4_9ACTN</name>
<feature type="transmembrane region" description="Helical" evidence="8">
    <location>
        <begin position="48"/>
        <end position="69"/>
    </location>
</feature>
<keyword evidence="3" id="KW-1003">Cell membrane</keyword>
<feature type="compositionally biased region" description="Low complexity" evidence="7">
    <location>
        <begin position="404"/>
        <end position="420"/>
    </location>
</feature>
<feature type="transmembrane region" description="Helical" evidence="8">
    <location>
        <begin position="239"/>
        <end position="258"/>
    </location>
</feature>
<gene>
    <name evidence="9" type="ORF">Snoj_09430</name>
</gene>
<feature type="transmembrane region" description="Helical" evidence="8">
    <location>
        <begin position="12"/>
        <end position="36"/>
    </location>
</feature>
<accession>A0ABQ3SFW4</accession>
<dbReference type="InterPro" id="IPR011701">
    <property type="entry name" value="MFS"/>
</dbReference>
<evidence type="ECO:0000256" key="4">
    <source>
        <dbReference type="ARBA" id="ARBA00022692"/>
    </source>
</evidence>
<feature type="transmembrane region" description="Helical" evidence="8">
    <location>
        <begin position="98"/>
        <end position="116"/>
    </location>
</feature>
<evidence type="ECO:0000256" key="5">
    <source>
        <dbReference type="ARBA" id="ARBA00022989"/>
    </source>
</evidence>
<dbReference type="EMBL" id="BNEC01000003">
    <property type="protein sequence ID" value="GHI67025.1"/>
    <property type="molecule type" value="Genomic_DNA"/>
</dbReference>
<dbReference type="GeneID" id="95593386"/>
<organism evidence="9 10">
    <name type="scientific">Streptomyces nojiriensis</name>
    <dbReference type="NCBI Taxonomy" id="66374"/>
    <lineage>
        <taxon>Bacteria</taxon>
        <taxon>Bacillati</taxon>
        <taxon>Actinomycetota</taxon>
        <taxon>Actinomycetes</taxon>
        <taxon>Kitasatosporales</taxon>
        <taxon>Streptomycetaceae</taxon>
        <taxon>Streptomyces</taxon>
    </lineage>
</organism>
<evidence type="ECO:0000256" key="7">
    <source>
        <dbReference type="SAM" id="MobiDB-lite"/>
    </source>
</evidence>
<feature type="transmembrane region" description="Helical" evidence="8">
    <location>
        <begin position="279"/>
        <end position="298"/>
    </location>
</feature>
<reference evidence="10" key="1">
    <citation type="submission" date="2023-07" db="EMBL/GenBank/DDBJ databases">
        <title>Whole genome shotgun sequence of Streptomyces nojiriensis NBRC 13794.</title>
        <authorList>
            <person name="Komaki H."/>
            <person name="Tamura T."/>
        </authorList>
    </citation>
    <scope>NUCLEOTIDE SEQUENCE [LARGE SCALE GENOMIC DNA]</scope>
    <source>
        <strain evidence="10">NBRC 13794</strain>
    </source>
</reference>
<comment type="subcellular location">
    <subcellularLocation>
        <location evidence="1">Cell membrane</location>
        <topology evidence="1">Multi-pass membrane protein</topology>
    </subcellularLocation>
</comment>
<dbReference type="InterPro" id="IPR036259">
    <property type="entry name" value="MFS_trans_sf"/>
</dbReference>
<evidence type="ECO:0000256" key="1">
    <source>
        <dbReference type="ARBA" id="ARBA00004651"/>
    </source>
</evidence>
<dbReference type="SUPFAM" id="SSF103473">
    <property type="entry name" value="MFS general substrate transporter"/>
    <property type="match status" value="1"/>
</dbReference>
<proteinExistence type="predicted"/>
<feature type="transmembrane region" description="Helical" evidence="8">
    <location>
        <begin position="163"/>
        <end position="187"/>
    </location>
</feature>
<keyword evidence="5 8" id="KW-1133">Transmembrane helix</keyword>
<evidence type="ECO:0000313" key="10">
    <source>
        <dbReference type="Proteomes" id="UP000613974"/>
    </source>
</evidence>
<evidence type="ECO:0000256" key="3">
    <source>
        <dbReference type="ARBA" id="ARBA00022475"/>
    </source>
</evidence>
<comment type="caution">
    <text evidence="9">The sequence shown here is derived from an EMBL/GenBank/DDBJ whole genome shotgun (WGS) entry which is preliminary data.</text>
</comment>
<dbReference type="PANTHER" id="PTHR23517:SF2">
    <property type="entry name" value="MULTIDRUG RESISTANCE PROTEIN MDTH"/>
    <property type="match status" value="1"/>
</dbReference>
<feature type="transmembrane region" description="Helical" evidence="8">
    <location>
        <begin position="369"/>
        <end position="388"/>
    </location>
</feature>
<feature type="transmembrane region" description="Helical" evidence="8">
    <location>
        <begin position="208"/>
        <end position="233"/>
    </location>
</feature>
<evidence type="ECO:0000256" key="6">
    <source>
        <dbReference type="ARBA" id="ARBA00023136"/>
    </source>
</evidence>
<dbReference type="Gene3D" id="1.20.1250.20">
    <property type="entry name" value="MFS general substrate transporter like domains"/>
    <property type="match status" value="1"/>
</dbReference>
<protein>
    <submittedName>
        <fullName evidence="9">MFS transporter</fullName>
    </submittedName>
</protein>
<keyword evidence="2" id="KW-0813">Transport</keyword>
<dbReference type="InterPro" id="IPR050171">
    <property type="entry name" value="MFS_Transporters"/>
</dbReference>
<keyword evidence="6 8" id="KW-0472">Membrane</keyword>
<dbReference type="Pfam" id="PF07690">
    <property type="entry name" value="MFS_1"/>
    <property type="match status" value="1"/>
</dbReference>
<feature type="transmembrane region" description="Helical" evidence="8">
    <location>
        <begin position="136"/>
        <end position="157"/>
    </location>
</feature>
<keyword evidence="10" id="KW-1185">Reference proteome</keyword>
<sequence length="420" mass="42543">MPRLLPAPGPQRILTVSTFANAIGSGIYLTAGVLYFTEAVRLPAQQVGLGLGIAGLVALGVGIGAGHLADRHGPRGVYAATLVLRALATAGFVSADGFGSFVLVVTLAVSAQAAGFSARGPIIKRHGGERPQELRAYLRSVSNTGISLGAVLAGWAVQSGTGTAYRCLIAGNALSFAVSAALLLRLAPIRPLPSGGGRRWAALRDLPYLGITALDGVMAVQFKILTVAVPLWLIGETTAPRWLVSAGMLTNTAIVVVFQVRASRNIGTPATGARAYRRAGTAFLASCSLVSLSAGVPARAAVTLLLVAVVVHTVGELWHAAGGFEISFALAPEHATGQYLGVFGMGAGLAEALGPSLLIALCIGWGRPGWFVLGAVLALTGLVAPPAVRWAERRRPGAAGGEGSPTAPGTPGAAPAALTG</sequence>
<evidence type="ECO:0000256" key="2">
    <source>
        <dbReference type="ARBA" id="ARBA00022448"/>
    </source>
</evidence>
<dbReference type="Proteomes" id="UP000613974">
    <property type="component" value="Unassembled WGS sequence"/>
</dbReference>
<dbReference type="RefSeq" id="WP_229876775.1">
    <property type="nucleotide sequence ID" value="NZ_BMRL01000019.1"/>
</dbReference>
<dbReference type="PANTHER" id="PTHR23517">
    <property type="entry name" value="RESISTANCE PROTEIN MDTM, PUTATIVE-RELATED-RELATED"/>
    <property type="match status" value="1"/>
</dbReference>
<feature type="transmembrane region" description="Helical" evidence="8">
    <location>
        <begin position="340"/>
        <end position="363"/>
    </location>
</feature>
<evidence type="ECO:0000256" key="8">
    <source>
        <dbReference type="SAM" id="Phobius"/>
    </source>
</evidence>
<evidence type="ECO:0000313" key="9">
    <source>
        <dbReference type="EMBL" id="GHI67025.1"/>
    </source>
</evidence>